<evidence type="ECO:0000256" key="1">
    <source>
        <dbReference type="PROSITE-ProRule" id="PRU00339"/>
    </source>
</evidence>
<dbReference type="EMBL" id="JAMBOL010000001">
    <property type="protein sequence ID" value="MCM3712587.1"/>
    <property type="molecule type" value="Genomic_DNA"/>
</dbReference>
<feature type="repeat" description="TPR" evidence="1">
    <location>
        <begin position="147"/>
        <end position="180"/>
    </location>
</feature>
<dbReference type="Proteomes" id="UP001139179">
    <property type="component" value="Unassembled WGS sequence"/>
</dbReference>
<dbReference type="SUPFAM" id="SSF48452">
    <property type="entry name" value="TPR-like"/>
    <property type="match status" value="1"/>
</dbReference>
<dbReference type="Pfam" id="PF09986">
    <property type="entry name" value="DUF2225"/>
    <property type="match status" value="1"/>
</dbReference>
<keyword evidence="1" id="KW-0802">TPR repeat</keyword>
<keyword evidence="3" id="KW-1185">Reference proteome</keyword>
<dbReference type="InterPro" id="IPR011990">
    <property type="entry name" value="TPR-like_helical_dom_sf"/>
</dbReference>
<reference evidence="2" key="1">
    <citation type="submission" date="2022-05" db="EMBL/GenBank/DDBJ databases">
        <title>Comparative Genomics of Spacecraft Associated Microbes.</title>
        <authorList>
            <person name="Tran M.T."/>
            <person name="Wright A."/>
            <person name="Seuylemezian A."/>
            <person name="Eisen J."/>
            <person name="Coil D."/>
        </authorList>
    </citation>
    <scope>NUCLEOTIDE SEQUENCE</scope>
    <source>
        <strain evidence="2">214.1.1</strain>
    </source>
</reference>
<sequence length="206" mass="24319">MRSRFLRVQKVHPDFYIEYKNPSLNPYFYEIDVCPSCGFAAADTFSPGFPPGTKAVIEQQFQQWNKQDFNKERTSDEAIRALKLGVLSAVLKKEKHVVIAGLCLRLAWIYRLEDREEEEIRFLHQALNHYQLSYEQADFVSTQMSEMRILYLIGELARRVGNIDEAIRYFSRVIQHKNKAFEQKLVEMAREQWYIIRSQEETVASQ</sequence>
<organism evidence="2 3">
    <name type="scientific">Halalkalibacter oceani</name>
    <dbReference type="NCBI Taxonomy" id="1653776"/>
    <lineage>
        <taxon>Bacteria</taxon>
        <taxon>Bacillati</taxon>
        <taxon>Bacillota</taxon>
        <taxon>Bacilli</taxon>
        <taxon>Bacillales</taxon>
        <taxon>Bacillaceae</taxon>
        <taxon>Halalkalibacter</taxon>
    </lineage>
</organism>
<comment type="caution">
    <text evidence="2">The sequence shown here is derived from an EMBL/GenBank/DDBJ whole genome shotgun (WGS) entry which is preliminary data.</text>
</comment>
<proteinExistence type="predicted"/>
<dbReference type="Gene3D" id="1.25.40.10">
    <property type="entry name" value="Tetratricopeptide repeat domain"/>
    <property type="match status" value="1"/>
</dbReference>
<evidence type="ECO:0000313" key="2">
    <source>
        <dbReference type="EMBL" id="MCM3712587.1"/>
    </source>
</evidence>
<gene>
    <name evidence="2" type="ORF">M3202_00700</name>
</gene>
<dbReference type="PROSITE" id="PS50005">
    <property type="entry name" value="TPR"/>
    <property type="match status" value="1"/>
</dbReference>
<accession>A0A9X2DNM7</accession>
<dbReference type="AlphaFoldDB" id="A0A9X2DNM7"/>
<dbReference type="InterPro" id="IPR018708">
    <property type="entry name" value="DUF2225"/>
</dbReference>
<dbReference type="SMART" id="SM00028">
    <property type="entry name" value="TPR"/>
    <property type="match status" value="2"/>
</dbReference>
<name>A0A9X2DNM7_9BACI</name>
<protein>
    <submittedName>
        <fullName evidence="2">DUF2225 domain-containing protein</fullName>
    </submittedName>
</protein>
<evidence type="ECO:0000313" key="3">
    <source>
        <dbReference type="Proteomes" id="UP001139179"/>
    </source>
</evidence>
<dbReference type="InterPro" id="IPR019734">
    <property type="entry name" value="TPR_rpt"/>
</dbReference>